<dbReference type="PROSITE" id="PS50930">
    <property type="entry name" value="HTH_LYTTR"/>
    <property type="match status" value="1"/>
</dbReference>
<dbReference type="RefSeq" id="WP_185796129.1">
    <property type="nucleotide sequence ID" value="NZ_JACLQD010000001.1"/>
</dbReference>
<dbReference type="InterPro" id="IPR007492">
    <property type="entry name" value="LytTR_DNA-bd_dom"/>
</dbReference>
<comment type="caution">
    <text evidence="3">The sequence shown here is derived from an EMBL/GenBank/DDBJ whole genome shotgun (WGS) entry which is preliminary data.</text>
</comment>
<evidence type="ECO:0000259" key="2">
    <source>
        <dbReference type="PROSITE" id="PS50930"/>
    </source>
</evidence>
<feature type="domain" description="HTH LytTR-type" evidence="2">
    <location>
        <begin position="195"/>
        <end position="287"/>
    </location>
</feature>
<evidence type="ECO:0000256" key="1">
    <source>
        <dbReference type="SAM" id="Phobius"/>
    </source>
</evidence>
<feature type="transmembrane region" description="Helical" evidence="1">
    <location>
        <begin position="35"/>
        <end position="54"/>
    </location>
</feature>
<feature type="transmembrane region" description="Helical" evidence="1">
    <location>
        <begin position="69"/>
        <end position="90"/>
    </location>
</feature>
<name>A0A842I4F6_9RHOB</name>
<dbReference type="GO" id="GO:0003677">
    <property type="term" value="F:DNA binding"/>
    <property type="evidence" value="ECO:0007669"/>
    <property type="project" value="InterPro"/>
</dbReference>
<proteinExistence type="predicted"/>
<sequence>MSRKPQTRTSGEGLHVRLINGDTLRLRRFEVGRLLMHRYLMAVYLGVVILLTLADPSGQAVSTPLRLRSLVYVIGLTSTILCLGLTCLAIELWRGGKGKPVQVHGSPIMLFTAAVALGASQIAAVAVVPTHVVQIKVFLILVVFYYVMTEVFIQLVAWLLMDRILAELRDRPEGAVIGDTPRAANDMLDAGVRDFPMAEILHLEARGNYVAIHTDSGVTEVPGPFSALIEQMPDTIGLRIHRSHWVARRAIVRSRKQGRDLLVDLVHGGTAPVALPRQREVMDWLVASEVAA</sequence>
<dbReference type="EMBL" id="JACLQD010000001">
    <property type="protein sequence ID" value="MBC2834536.1"/>
    <property type="molecule type" value="Genomic_DNA"/>
</dbReference>
<reference evidence="3 4" key="1">
    <citation type="journal article" date="2017" name="Int. J. Syst. Evol. Microbiol.">
        <title>Gemmobacter straminiformis sp. nov., isolated from an artificial fountain.</title>
        <authorList>
            <person name="Kang J.Y."/>
            <person name="Kim M.J."/>
            <person name="Chun J."/>
            <person name="Son K.P."/>
            <person name="Jahng K.Y."/>
        </authorList>
    </citation>
    <scope>NUCLEOTIDE SEQUENCE [LARGE SCALE GENOMIC DNA]</scope>
    <source>
        <strain evidence="3 4">CAM-8</strain>
    </source>
</reference>
<keyword evidence="4" id="KW-1185">Reference proteome</keyword>
<protein>
    <submittedName>
        <fullName evidence="3">LytTR family transcriptional regulator</fullName>
    </submittedName>
</protein>
<evidence type="ECO:0000313" key="3">
    <source>
        <dbReference type="EMBL" id="MBC2834536.1"/>
    </source>
</evidence>
<dbReference type="Pfam" id="PF04397">
    <property type="entry name" value="LytTR"/>
    <property type="match status" value="1"/>
</dbReference>
<dbReference type="PROSITE" id="PS50007">
    <property type="entry name" value="PIPLC_X_DOMAIN"/>
    <property type="match status" value="1"/>
</dbReference>
<dbReference type="AlphaFoldDB" id="A0A842I4F6"/>
<keyword evidence="1" id="KW-0812">Transmembrane</keyword>
<keyword evidence="1" id="KW-0472">Membrane</keyword>
<dbReference type="Proteomes" id="UP000555411">
    <property type="component" value="Unassembled WGS sequence"/>
</dbReference>
<feature type="transmembrane region" description="Helical" evidence="1">
    <location>
        <begin position="138"/>
        <end position="161"/>
    </location>
</feature>
<gene>
    <name evidence="3" type="ORF">H7F16_03400</name>
</gene>
<keyword evidence="1" id="KW-1133">Transmembrane helix</keyword>
<dbReference type="SMART" id="SM00850">
    <property type="entry name" value="LytTR"/>
    <property type="match status" value="1"/>
</dbReference>
<organism evidence="3 4">
    <name type="scientific">Paragemmobacter straminiformis</name>
    <dbReference type="NCBI Taxonomy" id="2045119"/>
    <lineage>
        <taxon>Bacteria</taxon>
        <taxon>Pseudomonadati</taxon>
        <taxon>Pseudomonadota</taxon>
        <taxon>Alphaproteobacteria</taxon>
        <taxon>Rhodobacterales</taxon>
        <taxon>Paracoccaceae</taxon>
        <taxon>Paragemmobacter</taxon>
    </lineage>
</organism>
<accession>A0A842I4F6</accession>
<evidence type="ECO:0000313" key="4">
    <source>
        <dbReference type="Proteomes" id="UP000555411"/>
    </source>
</evidence>
<feature type="transmembrane region" description="Helical" evidence="1">
    <location>
        <begin position="110"/>
        <end position="132"/>
    </location>
</feature>
<dbReference type="Gene3D" id="2.40.50.1020">
    <property type="entry name" value="LytTr DNA-binding domain"/>
    <property type="match status" value="1"/>
</dbReference>